<evidence type="ECO:0000313" key="7">
    <source>
        <dbReference type="EMBL" id="CAE6456722.1"/>
    </source>
</evidence>
<dbReference type="InterPro" id="IPR050235">
    <property type="entry name" value="CK1_Ser-Thr_kinase"/>
</dbReference>
<feature type="domain" description="Protein kinase" evidence="6">
    <location>
        <begin position="60"/>
        <end position="428"/>
    </location>
</feature>
<gene>
    <name evidence="7" type="ORF">RDB_LOCUS141211</name>
</gene>
<evidence type="ECO:0000256" key="1">
    <source>
        <dbReference type="ARBA" id="ARBA00012513"/>
    </source>
</evidence>
<name>A0A8H3BHB7_9AGAM</name>
<accession>A0A8H3BHB7</accession>
<reference evidence="7" key="1">
    <citation type="submission" date="2021-01" db="EMBL/GenBank/DDBJ databases">
        <authorList>
            <person name="Kaushik A."/>
        </authorList>
    </citation>
    <scope>NUCLEOTIDE SEQUENCE</scope>
    <source>
        <strain evidence="7">AG3-T5</strain>
    </source>
</reference>
<comment type="caution">
    <text evidence="7">The sequence shown here is derived from an EMBL/GenBank/DDBJ whole genome shotgun (WGS) entry which is preliminary data.</text>
</comment>
<evidence type="ECO:0000256" key="4">
    <source>
        <dbReference type="PROSITE-ProRule" id="PRU10141"/>
    </source>
</evidence>
<dbReference type="EMBL" id="CAJMWW010000195">
    <property type="protein sequence ID" value="CAE6456722.1"/>
    <property type="molecule type" value="Genomic_DNA"/>
</dbReference>
<evidence type="ECO:0000313" key="8">
    <source>
        <dbReference type="Proteomes" id="UP000663841"/>
    </source>
</evidence>
<dbReference type="SMART" id="SM00220">
    <property type="entry name" value="S_TKc"/>
    <property type="match status" value="1"/>
</dbReference>
<dbReference type="InterPro" id="IPR000719">
    <property type="entry name" value="Prot_kinase_dom"/>
</dbReference>
<keyword evidence="3 4" id="KW-0067">ATP-binding</keyword>
<proteinExistence type="predicted"/>
<dbReference type="GO" id="GO:0005524">
    <property type="term" value="F:ATP binding"/>
    <property type="evidence" value="ECO:0007669"/>
    <property type="project" value="UniProtKB-UniRule"/>
</dbReference>
<feature type="binding site" evidence="4">
    <location>
        <position position="89"/>
    </location>
    <ligand>
        <name>ATP</name>
        <dbReference type="ChEBI" id="CHEBI:30616"/>
    </ligand>
</feature>
<dbReference type="Proteomes" id="UP000663841">
    <property type="component" value="Unassembled WGS sequence"/>
</dbReference>
<dbReference type="PROSITE" id="PS00108">
    <property type="entry name" value="PROTEIN_KINASE_ST"/>
    <property type="match status" value="1"/>
</dbReference>
<dbReference type="PANTHER" id="PTHR11909">
    <property type="entry name" value="CASEIN KINASE-RELATED"/>
    <property type="match status" value="1"/>
</dbReference>
<dbReference type="PROSITE" id="PS50011">
    <property type="entry name" value="PROTEIN_KINASE_DOM"/>
    <property type="match status" value="1"/>
</dbReference>
<evidence type="ECO:0000256" key="5">
    <source>
        <dbReference type="SAM" id="MobiDB-lite"/>
    </source>
</evidence>
<dbReference type="AlphaFoldDB" id="A0A8H3BHB7"/>
<organism evidence="7 8">
    <name type="scientific">Rhizoctonia solani</name>
    <dbReference type="NCBI Taxonomy" id="456999"/>
    <lineage>
        <taxon>Eukaryota</taxon>
        <taxon>Fungi</taxon>
        <taxon>Dikarya</taxon>
        <taxon>Basidiomycota</taxon>
        <taxon>Agaricomycotina</taxon>
        <taxon>Agaricomycetes</taxon>
        <taxon>Cantharellales</taxon>
        <taxon>Ceratobasidiaceae</taxon>
        <taxon>Rhizoctonia</taxon>
    </lineage>
</organism>
<dbReference type="EC" id="2.7.11.1" evidence="1"/>
<evidence type="ECO:0000256" key="2">
    <source>
        <dbReference type="ARBA" id="ARBA00022741"/>
    </source>
</evidence>
<protein>
    <recommendedName>
        <fullName evidence="1">non-specific serine/threonine protein kinase</fullName>
        <ecNumber evidence="1">2.7.11.1</ecNumber>
    </recommendedName>
</protein>
<dbReference type="SUPFAM" id="SSF56112">
    <property type="entry name" value="Protein kinase-like (PK-like)"/>
    <property type="match status" value="1"/>
</dbReference>
<keyword evidence="2 4" id="KW-0547">Nucleotide-binding</keyword>
<feature type="region of interest" description="Disordered" evidence="5">
    <location>
        <begin position="341"/>
        <end position="361"/>
    </location>
</feature>
<dbReference type="PROSITE" id="PS00107">
    <property type="entry name" value="PROTEIN_KINASE_ATP"/>
    <property type="match status" value="1"/>
</dbReference>
<dbReference type="InterPro" id="IPR017441">
    <property type="entry name" value="Protein_kinase_ATP_BS"/>
</dbReference>
<dbReference type="Pfam" id="PF00069">
    <property type="entry name" value="Pkinase"/>
    <property type="match status" value="1"/>
</dbReference>
<evidence type="ECO:0000256" key="3">
    <source>
        <dbReference type="ARBA" id="ARBA00022840"/>
    </source>
</evidence>
<sequence>MTSVITPSKWVYEPSPQPELEYRATSDLWAQVAGQSQTHIHDPVARYNDTRLISERTTTIRKGVELGSGGFARVFKAVQVDTQRIVALKQCRASLRLKRPLLQHEASILKLLSGHRNIPEVYAYGRIEHFELMSMQLLHHSLGAILKEGGPLSIKVVANLADQMMDALQHVHSHGLVHRDIKPDNIMLKNRGSWELCLIDFGLTRPLSDSRVATENTPSGTSSSTLERPAYIFGTLPFASLNAHERDSQLMFRDDLESLAYTLLWLLRGDLPWSHYAKSGTRAGRIRQVFAQKKRHTDSTMAVGIPAEFGELVDCARSLSLDEKPDYEGWRRRFQQVESNASDGTSILGPRAPKGSAVPPKPPVDVGQIVLVKLNPSVTADGYAIREGHESSFISDPIFDDPEWRTTYRPAVVAQVEWDGEIRKHQFLAIAISRQSDLDKDATTPSLNIGIWWTGAWFPAKYQPEEGHVTDSYSEPDYSMWRPQSERRKSITLAGKNEHIEGLGKVLTGLTKIVALEKEPKGCPT</sequence>
<evidence type="ECO:0000259" key="6">
    <source>
        <dbReference type="PROSITE" id="PS50011"/>
    </source>
</evidence>
<dbReference type="GO" id="GO:0004674">
    <property type="term" value="F:protein serine/threonine kinase activity"/>
    <property type="evidence" value="ECO:0007669"/>
    <property type="project" value="UniProtKB-EC"/>
</dbReference>
<dbReference type="Gene3D" id="1.10.510.10">
    <property type="entry name" value="Transferase(Phosphotransferase) domain 1"/>
    <property type="match status" value="1"/>
</dbReference>
<dbReference type="InterPro" id="IPR011009">
    <property type="entry name" value="Kinase-like_dom_sf"/>
</dbReference>
<dbReference type="InterPro" id="IPR008271">
    <property type="entry name" value="Ser/Thr_kinase_AS"/>
</dbReference>